<dbReference type="Proteomes" id="UP000036771">
    <property type="component" value="Unassembled WGS sequence"/>
</dbReference>
<protein>
    <submittedName>
        <fullName evidence="1">Uncharacterized protein</fullName>
    </submittedName>
</protein>
<comment type="caution">
    <text evidence="1">The sequence shown here is derived from an EMBL/GenBank/DDBJ whole genome shotgun (WGS) entry which is preliminary data.</text>
</comment>
<dbReference type="EMBL" id="BBVC01000019">
    <property type="protein sequence ID" value="GAO97800.1"/>
    <property type="molecule type" value="Genomic_DNA"/>
</dbReference>
<dbReference type="AlphaFoldDB" id="A0A0K8MB94"/>
<accession>A0A0K8MB94</accession>
<sequence length="143" mass="16897">MKADLFYKKRKTVETKLDPYKPYLQERVKQVRPFCLPATVLLREIRDQGYRGGVTQLRLYLNSLTPVLCEEVVRFETEPGAQMQMDWIEFRKGKNPLSAFVATLGYSRVSYVRFVENEKLSTLLQCHEDAFDYFWRYPLSSPL</sequence>
<dbReference type="STRING" id="1629334.Cva_00440"/>
<keyword evidence="2" id="KW-1185">Reference proteome</keyword>
<reference evidence="1 2" key="1">
    <citation type="submission" date="2015-03" db="EMBL/GenBank/DDBJ databases">
        <title>Caedibacter varicaedens, whole genome shotgun sequence.</title>
        <authorList>
            <person name="Suzuki H."/>
            <person name="Dapper A.L."/>
            <person name="Gibson A.K."/>
            <person name="Jackson C."/>
            <person name="Lee H."/>
            <person name="Pejaver V.R."/>
            <person name="Doak T."/>
            <person name="Lynch M."/>
        </authorList>
    </citation>
    <scope>NUCLEOTIDE SEQUENCE [LARGE SCALE GENOMIC DNA]</scope>
</reference>
<name>A0A0K8MB94_9PROT</name>
<proteinExistence type="predicted"/>
<organism evidence="1 2">
    <name type="scientific">Caedimonas varicaedens</name>
    <dbReference type="NCBI Taxonomy" id="1629334"/>
    <lineage>
        <taxon>Bacteria</taxon>
        <taxon>Pseudomonadati</taxon>
        <taxon>Pseudomonadota</taxon>
        <taxon>Alphaproteobacteria</taxon>
        <taxon>Holosporales</taxon>
        <taxon>Caedimonadaceae</taxon>
        <taxon>Caedimonas</taxon>
    </lineage>
</organism>
<dbReference type="PANTHER" id="PTHR35004">
    <property type="entry name" value="TRANSPOSASE RV3428C-RELATED"/>
    <property type="match status" value="1"/>
</dbReference>
<dbReference type="PANTHER" id="PTHR35004:SF6">
    <property type="entry name" value="TRANSPOSASE"/>
    <property type="match status" value="1"/>
</dbReference>
<gene>
    <name evidence="1" type="ORF">Cva_00440</name>
</gene>
<evidence type="ECO:0000313" key="2">
    <source>
        <dbReference type="Proteomes" id="UP000036771"/>
    </source>
</evidence>
<evidence type="ECO:0000313" key="1">
    <source>
        <dbReference type="EMBL" id="GAO97800.1"/>
    </source>
</evidence>